<dbReference type="PROSITE" id="PS50995">
    <property type="entry name" value="HTH_MARR_2"/>
    <property type="match status" value="1"/>
</dbReference>
<comment type="caution">
    <text evidence="2">The sequence shown here is derived from an EMBL/GenBank/DDBJ whole genome shotgun (WGS) entry which is preliminary data.</text>
</comment>
<dbReference type="GO" id="GO:0006950">
    <property type="term" value="P:response to stress"/>
    <property type="evidence" value="ECO:0007669"/>
    <property type="project" value="TreeGrafter"/>
</dbReference>
<dbReference type="InterPro" id="IPR000835">
    <property type="entry name" value="HTH_MarR-typ"/>
</dbReference>
<dbReference type="PANTHER" id="PTHR33164">
    <property type="entry name" value="TRANSCRIPTIONAL REGULATOR, MARR FAMILY"/>
    <property type="match status" value="1"/>
</dbReference>
<dbReference type="InterPro" id="IPR039422">
    <property type="entry name" value="MarR/SlyA-like"/>
</dbReference>
<dbReference type="GO" id="GO:0003700">
    <property type="term" value="F:DNA-binding transcription factor activity"/>
    <property type="evidence" value="ECO:0007669"/>
    <property type="project" value="InterPro"/>
</dbReference>
<name>A0A3N1PPM8_9GAMM</name>
<organism evidence="2 3">
    <name type="scientific">Gallaecimonas pentaromativorans</name>
    <dbReference type="NCBI Taxonomy" id="584787"/>
    <lineage>
        <taxon>Bacteria</taxon>
        <taxon>Pseudomonadati</taxon>
        <taxon>Pseudomonadota</taxon>
        <taxon>Gammaproteobacteria</taxon>
        <taxon>Enterobacterales</taxon>
        <taxon>Gallaecimonadaceae</taxon>
        <taxon>Gallaecimonas</taxon>
    </lineage>
</organism>
<sequence length="140" mass="15518">MSIHSDALLTINALNSQLTKQLERRLSLHGLSFTELQVMQQLARAPQMSLRRIDLAEQTGLSASGVTRLLLPMEKLHLVEREANPRDARVSLVRLSAAGQQRLAEAEATFHQSADELLGTLPESDIVALTGLCQRLLERK</sequence>
<dbReference type="PANTHER" id="PTHR33164:SF99">
    <property type="entry name" value="MARR FAMILY REGULATORY PROTEIN"/>
    <property type="match status" value="1"/>
</dbReference>
<dbReference type="Pfam" id="PF12802">
    <property type="entry name" value="MarR_2"/>
    <property type="match status" value="1"/>
</dbReference>
<dbReference type="SMART" id="SM00347">
    <property type="entry name" value="HTH_MARR"/>
    <property type="match status" value="1"/>
</dbReference>
<dbReference type="AlphaFoldDB" id="A0A3N1PPM8"/>
<reference evidence="2 3" key="1">
    <citation type="submission" date="2018-11" db="EMBL/GenBank/DDBJ databases">
        <title>Genomic Encyclopedia of Type Strains, Phase IV (KMG-IV): sequencing the most valuable type-strain genomes for metagenomic binning, comparative biology and taxonomic classification.</title>
        <authorList>
            <person name="Goeker M."/>
        </authorList>
    </citation>
    <scope>NUCLEOTIDE SEQUENCE [LARGE SCALE GENOMIC DNA]</scope>
    <source>
        <strain evidence="2 3">DSM 21945</strain>
    </source>
</reference>
<dbReference type="InterPro" id="IPR036388">
    <property type="entry name" value="WH-like_DNA-bd_sf"/>
</dbReference>
<dbReference type="STRING" id="584787.GCA_001247655_01743"/>
<dbReference type="InterPro" id="IPR036390">
    <property type="entry name" value="WH_DNA-bd_sf"/>
</dbReference>
<evidence type="ECO:0000259" key="1">
    <source>
        <dbReference type="PROSITE" id="PS50995"/>
    </source>
</evidence>
<protein>
    <submittedName>
        <fullName evidence="2">MarR family transcriptional regulator</fullName>
    </submittedName>
</protein>
<dbReference type="RefSeq" id="WP_123420342.1">
    <property type="nucleotide sequence ID" value="NZ_RJUL01000001.1"/>
</dbReference>
<proteinExistence type="predicted"/>
<dbReference type="SUPFAM" id="SSF46785">
    <property type="entry name" value="Winged helix' DNA-binding domain"/>
    <property type="match status" value="1"/>
</dbReference>
<evidence type="ECO:0000313" key="2">
    <source>
        <dbReference type="EMBL" id="ROQ30463.1"/>
    </source>
</evidence>
<dbReference type="EMBL" id="RJUL01000001">
    <property type="protein sequence ID" value="ROQ30463.1"/>
    <property type="molecule type" value="Genomic_DNA"/>
</dbReference>
<evidence type="ECO:0000313" key="3">
    <source>
        <dbReference type="Proteomes" id="UP000268033"/>
    </source>
</evidence>
<dbReference type="Proteomes" id="UP000268033">
    <property type="component" value="Unassembled WGS sequence"/>
</dbReference>
<feature type="domain" description="HTH marR-type" evidence="1">
    <location>
        <begin position="4"/>
        <end position="138"/>
    </location>
</feature>
<keyword evidence="3" id="KW-1185">Reference proteome</keyword>
<accession>A0A3N1PPM8</accession>
<dbReference type="Gene3D" id="1.10.10.10">
    <property type="entry name" value="Winged helix-like DNA-binding domain superfamily/Winged helix DNA-binding domain"/>
    <property type="match status" value="1"/>
</dbReference>
<gene>
    <name evidence="2" type="ORF">EDC28_101149</name>
</gene>